<reference evidence="3" key="1">
    <citation type="submission" date="2021-01" db="EMBL/GenBank/DDBJ databases">
        <title>Caligus Genome Assembly.</title>
        <authorList>
            <person name="Gallardo-Escarate C."/>
        </authorList>
    </citation>
    <scope>NUCLEOTIDE SEQUENCE [LARGE SCALE GENOMIC DNA]</scope>
</reference>
<organism evidence="2 3">
    <name type="scientific">Caligus rogercresseyi</name>
    <name type="common">Sea louse</name>
    <dbReference type="NCBI Taxonomy" id="217165"/>
    <lineage>
        <taxon>Eukaryota</taxon>
        <taxon>Metazoa</taxon>
        <taxon>Ecdysozoa</taxon>
        <taxon>Arthropoda</taxon>
        <taxon>Crustacea</taxon>
        <taxon>Multicrustacea</taxon>
        <taxon>Hexanauplia</taxon>
        <taxon>Copepoda</taxon>
        <taxon>Siphonostomatoida</taxon>
        <taxon>Caligidae</taxon>
        <taxon>Caligus</taxon>
    </lineage>
</organism>
<evidence type="ECO:0000256" key="1">
    <source>
        <dbReference type="SAM" id="Phobius"/>
    </source>
</evidence>
<keyword evidence="1" id="KW-1133">Transmembrane helix</keyword>
<protein>
    <submittedName>
        <fullName evidence="2">Uncharacterized protein</fullName>
    </submittedName>
</protein>
<accession>A0A7T8QSZ9</accession>
<evidence type="ECO:0000313" key="3">
    <source>
        <dbReference type="Proteomes" id="UP000595437"/>
    </source>
</evidence>
<name>A0A7T8QSZ9_CALRO</name>
<evidence type="ECO:0000313" key="2">
    <source>
        <dbReference type="EMBL" id="QQP53944.1"/>
    </source>
</evidence>
<dbReference type="EMBL" id="CP045893">
    <property type="protein sequence ID" value="QQP53944.1"/>
    <property type="molecule type" value="Genomic_DNA"/>
</dbReference>
<keyword evidence="3" id="KW-1185">Reference proteome</keyword>
<dbReference type="Proteomes" id="UP000595437">
    <property type="component" value="Chromosome 4"/>
</dbReference>
<sequence length="123" mass="13430">MSESAVNPSVYSSLAAYDDYGDTSELLDGRKKTTMSRLGYGDHGHGDGYGHSDLKRDKILCDPEGINETLLLLLIGGLIGGGILLLLKINNMERRSFQNNGILDDLWSGQLAEKLLISMNEQS</sequence>
<feature type="transmembrane region" description="Helical" evidence="1">
    <location>
        <begin position="70"/>
        <end position="87"/>
    </location>
</feature>
<gene>
    <name evidence="2" type="ORF">FKW44_006601</name>
</gene>
<proteinExistence type="predicted"/>
<keyword evidence="1" id="KW-0472">Membrane</keyword>
<keyword evidence="1" id="KW-0812">Transmembrane</keyword>
<dbReference type="AlphaFoldDB" id="A0A7T8QSZ9"/>
<dbReference type="OrthoDB" id="10547173at2759"/>